<sequence length="188" mass="21748">MKYLSLYVILIILCNFKVNGFVIDYEGETTLTLPINIDESHFNLPIDLYRPYSFVFDKSCARNYTCSKNEHHSYVDLIKYQEAHKILPHLGFNDTRCRNSLRGEVVEATVTSGSLRNHTMNIGVINRGNKEMTFQYDGFFGLGLTNVMQFSFLHYFMERFIEKVAVFKQISFKGLRNPEGNITSTSKV</sequence>
<dbReference type="InterPro" id="IPR021109">
    <property type="entry name" value="Peptidase_aspartic_dom_sf"/>
</dbReference>
<dbReference type="Gene3D" id="2.40.70.10">
    <property type="entry name" value="Acid Proteases"/>
    <property type="match status" value="1"/>
</dbReference>
<evidence type="ECO:0000313" key="3">
    <source>
        <dbReference type="Proteomes" id="UP000614601"/>
    </source>
</evidence>
<dbReference type="Proteomes" id="UP000614601">
    <property type="component" value="Unassembled WGS sequence"/>
</dbReference>
<dbReference type="OrthoDB" id="10538492at2759"/>
<comment type="caution">
    <text evidence="2">The sequence shown here is derived from an EMBL/GenBank/DDBJ whole genome shotgun (WGS) entry which is preliminary data.</text>
</comment>
<dbReference type="Proteomes" id="UP000783686">
    <property type="component" value="Unassembled WGS sequence"/>
</dbReference>
<dbReference type="AlphaFoldDB" id="A0A811L9M7"/>
<evidence type="ECO:0008006" key="4">
    <source>
        <dbReference type="Google" id="ProtNLM"/>
    </source>
</evidence>
<keyword evidence="3" id="KW-1185">Reference proteome</keyword>
<accession>A0A811L9M7</accession>
<organism evidence="2 3">
    <name type="scientific">Bursaphelenchus okinawaensis</name>
    <dbReference type="NCBI Taxonomy" id="465554"/>
    <lineage>
        <taxon>Eukaryota</taxon>
        <taxon>Metazoa</taxon>
        <taxon>Ecdysozoa</taxon>
        <taxon>Nematoda</taxon>
        <taxon>Chromadorea</taxon>
        <taxon>Rhabditida</taxon>
        <taxon>Tylenchina</taxon>
        <taxon>Tylenchomorpha</taxon>
        <taxon>Aphelenchoidea</taxon>
        <taxon>Aphelenchoididae</taxon>
        <taxon>Bursaphelenchus</taxon>
    </lineage>
</organism>
<dbReference type="EMBL" id="CAJFDH010000005">
    <property type="protein sequence ID" value="CAD5226017.1"/>
    <property type="molecule type" value="Genomic_DNA"/>
</dbReference>
<evidence type="ECO:0000256" key="1">
    <source>
        <dbReference type="SAM" id="SignalP"/>
    </source>
</evidence>
<protein>
    <recommendedName>
        <fullName evidence="4">Peptidase A1 domain-containing protein</fullName>
    </recommendedName>
</protein>
<evidence type="ECO:0000313" key="2">
    <source>
        <dbReference type="EMBL" id="CAD5226017.1"/>
    </source>
</evidence>
<gene>
    <name evidence="2" type="ORF">BOKJ2_LOCUS11867</name>
</gene>
<name>A0A811L9M7_9BILA</name>
<feature type="chain" id="PRO_5036408495" description="Peptidase A1 domain-containing protein" evidence="1">
    <location>
        <begin position="21"/>
        <end position="188"/>
    </location>
</feature>
<dbReference type="EMBL" id="CAJFCW020000005">
    <property type="protein sequence ID" value="CAG9121626.1"/>
    <property type="molecule type" value="Genomic_DNA"/>
</dbReference>
<feature type="signal peptide" evidence="1">
    <location>
        <begin position="1"/>
        <end position="20"/>
    </location>
</feature>
<reference evidence="2" key="1">
    <citation type="submission" date="2020-09" db="EMBL/GenBank/DDBJ databases">
        <authorList>
            <person name="Kikuchi T."/>
        </authorList>
    </citation>
    <scope>NUCLEOTIDE SEQUENCE</scope>
    <source>
        <strain evidence="2">SH1</strain>
    </source>
</reference>
<keyword evidence="1" id="KW-0732">Signal</keyword>
<proteinExistence type="predicted"/>